<name>A0AAW1JZQ8_POPJA</name>
<evidence type="ECO:0000313" key="1">
    <source>
        <dbReference type="EMBL" id="KAK9711062.1"/>
    </source>
</evidence>
<sequence length="102" mass="11469">MARLWTVPCLIDGAVVDEYKCGLSLIMGKAGICSKHFNLEDFGPNKKLKKIVFPKCYLPAPIKFKGTEAELSERDNSVWLEHSYYVKESNSAEDTLQICSPI</sequence>
<dbReference type="Proteomes" id="UP001458880">
    <property type="component" value="Unassembled WGS sequence"/>
</dbReference>
<dbReference type="EMBL" id="JASPKY010000285">
    <property type="protein sequence ID" value="KAK9711062.1"/>
    <property type="molecule type" value="Genomic_DNA"/>
</dbReference>
<keyword evidence="2" id="KW-1185">Reference proteome</keyword>
<reference evidence="1 2" key="1">
    <citation type="journal article" date="2024" name="BMC Genomics">
        <title>De novo assembly and annotation of Popillia japonica's genome with initial clues to its potential as an invasive pest.</title>
        <authorList>
            <person name="Cucini C."/>
            <person name="Boschi S."/>
            <person name="Funari R."/>
            <person name="Cardaioli E."/>
            <person name="Iannotti N."/>
            <person name="Marturano G."/>
            <person name="Paoli F."/>
            <person name="Bruttini M."/>
            <person name="Carapelli A."/>
            <person name="Frati F."/>
            <person name="Nardi F."/>
        </authorList>
    </citation>
    <scope>NUCLEOTIDE SEQUENCE [LARGE SCALE GENOMIC DNA]</scope>
    <source>
        <strain evidence="1">DMR45628</strain>
    </source>
</reference>
<organism evidence="1 2">
    <name type="scientific">Popillia japonica</name>
    <name type="common">Japanese beetle</name>
    <dbReference type="NCBI Taxonomy" id="7064"/>
    <lineage>
        <taxon>Eukaryota</taxon>
        <taxon>Metazoa</taxon>
        <taxon>Ecdysozoa</taxon>
        <taxon>Arthropoda</taxon>
        <taxon>Hexapoda</taxon>
        <taxon>Insecta</taxon>
        <taxon>Pterygota</taxon>
        <taxon>Neoptera</taxon>
        <taxon>Endopterygota</taxon>
        <taxon>Coleoptera</taxon>
        <taxon>Polyphaga</taxon>
        <taxon>Scarabaeiformia</taxon>
        <taxon>Scarabaeidae</taxon>
        <taxon>Rutelinae</taxon>
        <taxon>Popillia</taxon>
    </lineage>
</organism>
<comment type="caution">
    <text evidence="1">The sequence shown here is derived from an EMBL/GenBank/DDBJ whole genome shotgun (WGS) entry which is preliminary data.</text>
</comment>
<accession>A0AAW1JZQ8</accession>
<proteinExistence type="predicted"/>
<evidence type="ECO:0008006" key="3">
    <source>
        <dbReference type="Google" id="ProtNLM"/>
    </source>
</evidence>
<dbReference type="AlphaFoldDB" id="A0AAW1JZQ8"/>
<protein>
    <recommendedName>
        <fullName evidence="3">THAP-type domain-containing protein</fullName>
    </recommendedName>
</protein>
<evidence type="ECO:0000313" key="2">
    <source>
        <dbReference type="Proteomes" id="UP001458880"/>
    </source>
</evidence>
<gene>
    <name evidence="1" type="ORF">QE152_g25691</name>
</gene>